<accession>I1XKH4</accession>
<dbReference type="AlphaFoldDB" id="I1XKH4"/>
<dbReference type="Pfam" id="PF00881">
    <property type="entry name" value="Nitroreductase"/>
    <property type="match status" value="1"/>
</dbReference>
<dbReference type="CDD" id="cd02137">
    <property type="entry name" value="MhqN-like"/>
    <property type="match status" value="1"/>
</dbReference>
<dbReference type="SUPFAM" id="SSF55469">
    <property type="entry name" value="FMN-dependent nitroreductase-like"/>
    <property type="match status" value="1"/>
</dbReference>
<dbReference type="InterPro" id="IPR000415">
    <property type="entry name" value="Nitroreductase-like"/>
</dbReference>
<dbReference type="STRING" id="754476.Q7A_2079"/>
<keyword evidence="2 4" id="KW-0560">Oxidoreductase</keyword>
<evidence type="ECO:0000313" key="5">
    <source>
        <dbReference type="Proteomes" id="UP000009144"/>
    </source>
</evidence>
<dbReference type="Proteomes" id="UP000009144">
    <property type="component" value="Chromosome"/>
</dbReference>
<comment type="similarity">
    <text evidence="1">Belongs to the nitroreductase family.</text>
</comment>
<name>I1XKH4_METNJ</name>
<dbReference type="eggNOG" id="COG0778">
    <property type="taxonomic scope" value="Bacteria"/>
</dbReference>
<feature type="domain" description="Nitroreductase" evidence="3">
    <location>
        <begin position="23"/>
        <end position="193"/>
    </location>
</feature>
<dbReference type="PANTHER" id="PTHR43673:SF12">
    <property type="entry name" value="PROTEIN DRGA"/>
    <property type="match status" value="1"/>
</dbReference>
<gene>
    <name evidence="4" type="ordered locus">Q7A_2079</name>
</gene>
<dbReference type="InterPro" id="IPR029479">
    <property type="entry name" value="Nitroreductase"/>
</dbReference>
<reference evidence="4 5" key="1">
    <citation type="journal article" date="2012" name="J. Bacteriol.">
        <title>Complete genome sequences of Methylophaga sp. strain JAM1 and Methylophaga sp. strain JAM7.</title>
        <authorList>
            <person name="Villeneuve C."/>
            <person name="Martineau C."/>
            <person name="Mauffrey F."/>
            <person name="Villemur R."/>
        </authorList>
    </citation>
    <scope>NUCLEOTIDE SEQUENCE [LARGE SCALE GENOMIC DNA]</scope>
    <source>
        <strain evidence="4 5">JAM1</strain>
    </source>
</reference>
<dbReference type="KEGG" id="mej:Q7A_2079"/>
<dbReference type="PATRIC" id="fig|754476.3.peg.2056"/>
<evidence type="ECO:0000256" key="2">
    <source>
        <dbReference type="ARBA" id="ARBA00023002"/>
    </source>
</evidence>
<dbReference type="EC" id="1.5.1.34" evidence="4"/>
<proteinExistence type="inferred from homology"/>
<dbReference type="HOGENOM" id="CLU_070764_4_2_6"/>
<evidence type="ECO:0000259" key="3">
    <source>
        <dbReference type="Pfam" id="PF00881"/>
    </source>
</evidence>
<sequence>MAVSENRTKLSSIPKLMDIKEAIQTRRSVKHYDPAHQMTEAEVNELMEHAILSPTAFNIQHWRFVRIQDTEKRQQILEAAWGQAQVVDSSLLLVLCADLNAWEKQPERYWQHAPQAAQNAILPAIENYYANHHQGQRDECVRSASIAAMNIMLMARGMGYDTCPMDGFDFDKVARIINLPHDHIIVMMITVGKKLEDARPRAGQLPLEEVYFTDSF</sequence>
<reference evidence="4 5" key="2">
    <citation type="journal article" date="2013" name="Int. J. Syst. Evol. Microbiol.">
        <title>Methylophaga nitratireducenticrescens sp. nov. and Methylophaga frappieri sp. nov., isolated from the biofilm of the methanol-fed denitrification system treating the seawater at the Montreal Biodome.</title>
        <authorList>
            <person name="Villeneuve C."/>
            <person name="Martineau C."/>
            <person name="Mauffrey F."/>
            <person name="Villemur R."/>
        </authorList>
    </citation>
    <scope>NUCLEOTIDE SEQUENCE [LARGE SCALE GENOMIC DNA]</scope>
    <source>
        <strain evidence="4 5">JAM1</strain>
    </source>
</reference>
<evidence type="ECO:0000313" key="4">
    <source>
        <dbReference type="EMBL" id="AFI84893.1"/>
    </source>
</evidence>
<protein>
    <submittedName>
        <fullName evidence="4">Oxygen-insensitive NAD(P)H nitroreductase / Dihydropteridine reductase</fullName>
        <ecNumber evidence="4">1.5.1.34</ecNumber>
    </submittedName>
</protein>
<dbReference type="RefSeq" id="WP_014707261.1">
    <property type="nucleotide sequence ID" value="NC_017857.3"/>
</dbReference>
<dbReference type="Gene3D" id="3.40.109.10">
    <property type="entry name" value="NADH Oxidase"/>
    <property type="match status" value="1"/>
</dbReference>
<organism evidence="4 5">
    <name type="scientific">Methylophaga nitratireducenticrescens</name>
    <dbReference type="NCBI Taxonomy" id="754476"/>
    <lineage>
        <taxon>Bacteria</taxon>
        <taxon>Pseudomonadati</taxon>
        <taxon>Pseudomonadota</taxon>
        <taxon>Gammaproteobacteria</taxon>
        <taxon>Thiotrichales</taxon>
        <taxon>Piscirickettsiaceae</taxon>
        <taxon>Methylophaga</taxon>
    </lineage>
</organism>
<dbReference type="EMBL" id="CP003390">
    <property type="protein sequence ID" value="AFI84893.1"/>
    <property type="molecule type" value="Genomic_DNA"/>
</dbReference>
<keyword evidence="5" id="KW-1185">Reference proteome</keyword>
<evidence type="ECO:0000256" key="1">
    <source>
        <dbReference type="ARBA" id="ARBA00007118"/>
    </source>
</evidence>
<dbReference type="PANTHER" id="PTHR43673">
    <property type="entry name" value="NAD(P)H NITROREDUCTASE YDGI-RELATED"/>
    <property type="match status" value="1"/>
</dbReference>
<dbReference type="GO" id="GO:0004155">
    <property type="term" value="F:6,7-dihydropteridine reductase activity"/>
    <property type="evidence" value="ECO:0007669"/>
    <property type="project" value="UniProtKB-EC"/>
</dbReference>